<name>M5RM55_9BACT</name>
<dbReference type="EMBL" id="ANOG01000393">
    <property type="protein sequence ID" value="EMI20276.1"/>
    <property type="molecule type" value="Genomic_DNA"/>
</dbReference>
<protein>
    <submittedName>
        <fullName evidence="1">Uncharacterized protein</fullName>
    </submittedName>
</protein>
<dbReference type="AlphaFoldDB" id="M5RM55"/>
<gene>
    <name evidence="1" type="ORF">RMSM_02783</name>
</gene>
<dbReference type="Proteomes" id="UP000011991">
    <property type="component" value="Unassembled WGS sequence"/>
</dbReference>
<evidence type="ECO:0000313" key="1">
    <source>
        <dbReference type="EMBL" id="EMI20276.1"/>
    </source>
</evidence>
<keyword evidence="2" id="KW-1185">Reference proteome</keyword>
<organism evidence="1 2">
    <name type="scientific">Rhodopirellula maiorica SM1</name>
    <dbReference type="NCBI Taxonomy" id="1265738"/>
    <lineage>
        <taxon>Bacteria</taxon>
        <taxon>Pseudomonadati</taxon>
        <taxon>Planctomycetota</taxon>
        <taxon>Planctomycetia</taxon>
        <taxon>Pirellulales</taxon>
        <taxon>Pirellulaceae</taxon>
        <taxon>Novipirellula</taxon>
    </lineage>
</organism>
<accession>M5RM55</accession>
<reference evidence="1 2" key="1">
    <citation type="journal article" date="2013" name="Mar. Genomics">
        <title>Expression of sulfatases in Rhodopirellula baltica and the diversity of sulfatases in the genus Rhodopirellula.</title>
        <authorList>
            <person name="Wegner C.E."/>
            <person name="Richter-Heitmann T."/>
            <person name="Klindworth A."/>
            <person name="Klockow C."/>
            <person name="Richter M."/>
            <person name="Achstetter T."/>
            <person name="Glockner F.O."/>
            <person name="Harder J."/>
        </authorList>
    </citation>
    <scope>NUCLEOTIDE SEQUENCE [LARGE SCALE GENOMIC DNA]</scope>
    <source>
        <strain evidence="1 2">SM1</strain>
    </source>
</reference>
<evidence type="ECO:0000313" key="2">
    <source>
        <dbReference type="Proteomes" id="UP000011991"/>
    </source>
</evidence>
<comment type="caution">
    <text evidence="1">The sequence shown here is derived from an EMBL/GenBank/DDBJ whole genome shotgun (WGS) entry which is preliminary data.</text>
</comment>
<proteinExistence type="predicted"/>
<sequence>MPARQREPNWAQWSQLNWSDWGVRSINTEDGSARRGCVTIVREIASKKGHLP</sequence>